<evidence type="ECO:0000259" key="2">
    <source>
        <dbReference type="Pfam" id="PF20249"/>
    </source>
</evidence>
<dbReference type="EMBL" id="JAUSRD010000009">
    <property type="protein sequence ID" value="MDP9894642.1"/>
    <property type="molecule type" value="Genomic_DNA"/>
</dbReference>
<dbReference type="RefSeq" id="WP_307685673.1">
    <property type="nucleotide sequence ID" value="NZ_JAUSRD010000009.1"/>
</dbReference>
<protein>
    <recommendedName>
        <fullName evidence="2">Toxin VasX N-terminal region domain-containing protein</fullName>
    </recommendedName>
</protein>
<dbReference type="InterPro" id="IPR046864">
    <property type="entry name" value="VasX_N"/>
</dbReference>
<dbReference type="CDD" id="cd20707">
    <property type="entry name" value="MIX_III"/>
    <property type="match status" value="1"/>
</dbReference>
<proteinExistence type="predicted"/>
<keyword evidence="1" id="KW-0812">Transmembrane</keyword>
<evidence type="ECO:0000313" key="4">
    <source>
        <dbReference type="Proteomes" id="UP001242045"/>
    </source>
</evidence>
<keyword evidence="1" id="KW-0472">Membrane</keyword>
<reference evidence="3" key="1">
    <citation type="submission" date="2023-07" db="EMBL/GenBank/DDBJ databases">
        <title>Sorghum-associated microbial communities from plants grown in Nebraska, USA.</title>
        <authorList>
            <person name="Schachtman D."/>
        </authorList>
    </citation>
    <scope>NUCLEOTIDE SEQUENCE</scope>
    <source>
        <strain evidence="3">DS3754</strain>
    </source>
</reference>
<sequence>MGTETTKARTATTGAATIRANGQAAQACALGADGKCAFCGRTGLPVLPLRYAVVPTYVPARLADPTTSLKLGTSLKGKPPEGLKGHRYALRTLRKGFVMVYFGSGLWHTYAVTGSGMLRKLADPDDPDFKTDRELTPACRREGHNVPASFITIPLVPLGATRALPTKFWIAFSEVPWTRSVRQKYEGGGSAGARTQRMQEFTTDSLGKQADGVPDAFQFHPDAADTTQRLNALVLEYAKDDAEARSRTQYDAKDPFNPKKPNHLDWVGAHGVSMRTGEAPAVAKFSAKPSDFNGQKFMASAIVLNDPLGMVQELNATRLQTMDSRQRYLSDVRVVRPMLISQSILGLKQVIGDQVAATVQQEETSKGLPDVQTETYTYSDGLAYSETTSVTTTRKERVDSKVKSLWSSLQEHYRETERAAFDTRLNNTLKLFQDWIVRCDADYAYWLAQPEWVRRRHDFDKASPAQQDVLIEAFAVALSGGPSGSPSQVQGQKSPQDTRVYEVWKDFIAKKPTDETNPIYVAIFGDQEELLEYLLPEGPNPMEDKLHKGSKLFKAVKNIIGTKELTSNTMRNFRNEPFDLTREAADKVPNPVRAAGAAAMDRIRGGWIPKATGAVANSLYTVGSALSRMAASAVTEVAEATVLRAIQGAVLLYERREIILVTSRIKVREYLAYLNDIAFRSTEAAISVTAKGMRSVAQAGKNTVRSMAVASILHISDKKTGDAVVDVMVWAYNELDDVTKAIDALPPAQDAARSAHQVAQATTAAESAAMATAMRVHPLTISPDAQKFVDAVVQRASAVKAGTASVLKTMTRTSLRLSSTGSGILAVASLVVQAWSFKDSIKKADKAFVGNNEARILVVAAGTACLGAAIELVGVGGKLMSATWGTAISRIGGALGAAASIVEGVQGVMASIRTARHGDNDASLLYALSGVAMIAGGAVGIYGALTGAALLGPIGWALILIAAGVLLLYFAMKAEDSQAAIWLDRCYWGKGARYGNGKHPAERPWTDTEIDDELSQLNAIILGLAGETGFNDDGWGFADLVWDTVKAKLTFPSYDATNSAYEWSLCAVKGRKAKSVTLASGKHNAMPAASSAAGNGLGVPLPSNDKTQYFRNLVGPTYKFEGKNKDILVAEVSVQVAVAYFQDIELTANYVPDISDPHGRASLVLNESD</sequence>
<dbReference type="AlphaFoldDB" id="A0AAW8D3Q5"/>
<accession>A0AAW8D3Q5</accession>
<evidence type="ECO:0000313" key="3">
    <source>
        <dbReference type="EMBL" id="MDP9894642.1"/>
    </source>
</evidence>
<name>A0AAW8D3Q5_9BURK</name>
<evidence type="ECO:0000256" key="1">
    <source>
        <dbReference type="SAM" id="Phobius"/>
    </source>
</evidence>
<feature type="domain" description="Toxin VasX N-terminal region" evidence="2">
    <location>
        <begin position="36"/>
        <end position="205"/>
    </location>
</feature>
<feature type="transmembrane region" description="Helical" evidence="1">
    <location>
        <begin position="815"/>
        <end position="835"/>
    </location>
</feature>
<comment type="caution">
    <text evidence="3">The sequence shown here is derived from an EMBL/GenBank/DDBJ whole genome shotgun (WGS) entry which is preliminary data.</text>
</comment>
<feature type="transmembrane region" description="Helical" evidence="1">
    <location>
        <begin position="856"/>
        <end position="875"/>
    </location>
</feature>
<dbReference type="InterPro" id="IPR048126">
    <property type="entry name" value="Toxin_VasX"/>
</dbReference>
<feature type="transmembrane region" description="Helical" evidence="1">
    <location>
        <begin position="924"/>
        <end position="945"/>
    </location>
</feature>
<dbReference type="Proteomes" id="UP001242045">
    <property type="component" value="Unassembled WGS sequence"/>
</dbReference>
<organism evidence="3 4">
    <name type="scientific">Variovorax boronicumulans</name>
    <dbReference type="NCBI Taxonomy" id="436515"/>
    <lineage>
        <taxon>Bacteria</taxon>
        <taxon>Pseudomonadati</taxon>
        <taxon>Pseudomonadota</taxon>
        <taxon>Betaproteobacteria</taxon>
        <taxon>Burkholderiales</taxon>
        <taxon>Comamonadaceae</taxon>
        <taxon>Variovorax</taxon>
    </lineage>
</organism>
<dbReference type="Pfam" id="PF20249">
    <property type="entry name" value="VasX_N"/>
    <property type="match status" value="1"/>
</dbReference>
<feature type="transmembrane region" description="Helical" evidence="1">
    <location>
        <begin position="951"/>
        <end position="971"/>
    </location>
</feature>
<keyword evidence="1" id="KW-1133">Transmembrane helix</keyword>
<feature type="transmembrane region" description="Helical" evidence="1">
    <location>
        <begin position="887"/>
        <end position="912"/>
    </location>
</feature>
<dbReference type="NCBIfam" id="NF041559">
    <property type="entry name" value="BTH_I2691_fam"/>
    <property type="match status" value="1"/>
</dbReference>
<gene>
    <name evidence="3" type="ORF">J2W31_003766</name>
</gene>